<dbReference type="GO" id="GO:0031415">
    <property type="term" value="C:NatA complex"/>
    <property type="evidence" value="ECO:0007669"/>
    <property type="project" value="TreeGrafter"/>
</dbReference>
<comment type="caution">
    <text evidence="2">The sequence shown here is derived from an EMBL/GenBank/DDBJ whole genome shotgun (WGS) entry which is preliminary data.</text>
</comment>
<dbReference type="Pfam" id="PF00583">
    <property type="entry name" value="Acetyltransf_1"/>
    <property type="match status" value="1"/>
</dbReference>
<dbReference type="AlphaFoldDB" id="A0A370GHG3"/>
<dbReference type="GO" id="GO:0016747">
    <property type="term" value="F:acyltransferase activity, transferring groups other than amino-acyl groups"/>
    <property type="evidence" value="ECO:0007669"/>
    <property type="project" value="InterPro"/>
</dbReference>
<dbReference type="Proteomes" id="UP000255326">
    <property type="component" value="Unassembled WGS sequence"/>
</dbReference>
<evidence type="ECO:0000259" key="1">
    <source>
        <dbReference type="PROSITE" id="PS51186"/>
    </source>
</evidence>
<protein>
    <submittedName>
        <fullName evidence="2">Acetyltransferase (GNAT) family protein</fullName>
    </submittedName>
</protein>
<dbReference type="PROSITE" id="PS51186">
    <property type="entry name" value="GNAT"/>
    <property type="match status" value="1"/>
</dbReference>
<dbReference type="RefSeq" id="WP_114745506.1">
    <property type="nucleotide sequence ID" value="NZ_QQAY01000004.1"/>
</dbReference>
<dbReference type="InterPro" id="IPR016181">
    <property type="entry name" value="Acyl_CoA_acyltransferase"/>
</dbReference>
<dbReference type="InterPro" id="IPR051556">
    <property type="entry name" value="N-term/lysine_N-AcTrnsfr"/>
</dbReference>
<evidence type="ECO:0000313" key="3">
    <source>
        <dbReference type="Proteomes" id="UP000255326"/>
    </source>
</evidence>
<gene>
    <name evidence="2" type="ORF">DFR59_104267</name>
</gene>
<sequence length="311" mass="34963">MEIKRLSKCTLDEAVMAWNKGFEGYFFDATTDIDKFTKRLIGEGMLPSMSIIGFVNDSPSAIVLSGKRDVQGTSISWNGGTGVALQERGKGLGEKMIEHSLNIYEEEGVDAATLEAILENEKAINLYKKMGYQIVDHIRHYALKGNWKLSHSKENKGIIIKKADWPTVKRSGLYLTGAPWQAHWEHIQDAEIMVCLDHEESILAYAIYKKMEDENGQIQRIGLFQANSHANEAGKAALKELLHVLYQAEHDSISRMAAYIQDSQSDVVDLLKEIGFETTVSQVMMAKSLTDKGKEYIDRVYSQINKQTSHS</sequence>
<dbReference type="GO" id="GO:0007064">
    <property type="term" value="P:mitotic sister chromatid cohesion"/>
    <property type="evidence" value="ECO:0007669"/>
    <property type="project" value="TreeGrafter"/>
</dbReference>
<accession>A0A370GHG3</accession>
<dbReference type="OrthoDB" id="4228396at2"/>
<organism evidence="2 3">
    <name type="scientific">Falsibacillus pallidus</name>
    <dbReference type="NCBI Taxonomy" id="493781"/>
    <lineage>
        <taxon>Bacteria</taxon>
        <taxon>Bacillati</taxon>
        <taxon>Bacillota</taxon>
        <taxon>Bacilli</taxon>
        <taxon>Bacillales</taxon>
        <taxon>Bacillaceae</taxon>
        <taxon>Falsibacillus</taxon>
    </lineage>
</organism>
<reference evidence="2 3" key="1">
    <citation type="submission" date="2018-07" db="EMBL/GenBank/DDBJ databases">
        <title>Genomic Encyclopedia of Type Strains, Phase IV (KMG-IV): sequencing the most valuable type-strain genomes for metagenomic binning, comparative biology and taxonomic classification.</title>
        <authorList>
            <person name="Goeker M."/>
        </authorList>
    </citation>
    <scope>NUCLEOTIDE SEQUENCE [LARGE SCALE GENOMIC DNA]</scope>
    <source>
        <strain evidence="2 3">DSM 25281</strain>
    </source>
</reference>
<name>A0A370GHG3_9BACI</name>
<dbReference type="InterPro" id="IPR000182">
    <property type="entry name" value="GNAT_dom"/>
</dbReference>
<keyword evidence="2" id="KW-0808">Transferase</keyword>
<dbReference type="PANTHER" id="PTHR42919:SF33">
    <property type="entry name" value="GCN5-RELATED N-ACETYLTRANSFERASE"/>
    <property type="match status" value="1"/>
</dbReference>
<proteinExistence type="predicted"/>
<dbReference type="SUPFAM" id="SSF55729">
    <property type="entry name" value="Acyl-CoA N-acyltransferases (Nat)"/>
    <property type="match status" value="1"/>
</dbReference>
<evidence type="ECO:0000313" key="2">
    <source>
        <dbReference type="EMBL" id="RDI43212.1"/>
    </source>
</evidence>
<keyword evidence="3" id="KW-1185">Reference proteome</keyword>
<dbReference type="EMBL" id="QQAY01000004">
    <property type="protein sequence ID" value="RDI43212.1"/>
    <property type="molecule type" value="Genomic_DNA"/>
</dbReference>
<dbReference type="Gene3D" id="3.40.630.30">
    <property type="match status" value="1"/>
</dbReference>
<feature type="domain" description="N-acetyltransferase" evidence="1">
    <location>
        <begin position="1"/>
        <end position="156"/>
    </location>
</feature>
<dbReference type="PANTHER" id="PTHR42919">
    <property type="entry name" value="N-ALPHA-ACETYLTRANSFERASE"/>
    <property type="match status" value="1"/>
</dbReference>